<dbReference type="GO" id="GO:0046872">
    <property type="term" value="F:metal ion binding"/>
    <property type="evidence" value="ECO:0007669"/>
    <property type="project" value="UniProtKB-KW"/>
</dbReference>
<evidence type="ECO:0000256" key="6">
    <source>
        <dbReference type="ARBA" id="ARBA00022842"/>
    </source>
</evidence>
<evidence type="ECO:0000256" key="3">
    <source>
        <dbReference type="ARBA" id="ARBA00011881"/>
    </source>
</evidence>
<dbReference type="GO" id="GO:0008781">
    <property type="term" value="F:N-acylneuraminate cytidylyltransferase activity"/>
    <property type="evidence" value="ECO:0007669"/>
    <property type="project" value="TreeGrafter"/>
</dbReference>
<comment type="subunit">
    <text evidence="3">Homotetramer.</text>
</comment>
<dbReference type="SFLD" id="SFLDG01136">
    <property type="entry name" value="C1.6:_Phosphoserine_Phosphatas"/>
    <property type="match status" value="1"/>
</dbReference>
<evidence type="ECO:0000256" key="1">
    <source>
        <dbReference type="ARBA" id="ARBA00001946"/>
    </source>
</evidence>
<dbReference type="Pfam" id="PF08282">
    <property type="entry name" value="Hydrolase_3"/>
    <property type="match status" value="1"/>
</dbReference>
<dbReference type="AlphaFoldDB" id="A0A381NJ48"/>
<dbReference type="PANTHER" id="PTHR21485:SF3">
    <property type="entry name" value="N-ACYLNEURAMINATE CYTIDYLYLTRANSFERASE"/>
    <property type="match status" value="1"/>
</dbReference>
<keyword evidence="4" id="KW-0479">Metal-binding</keyword>
<keyword evidence="5" id="KW-0378">Hydrolase</keyword>
<dbReference type="Gene3D" id="3.40.50.1000">
    <property type="entry name" value="HAD superfamily/HAD-like"/>
    <property type="match status" value="1"/>
</dbReference>
<dbReference type="PANTHER" id="PTHR21485">
    <property type="entry name" value="HAD SUPERFAMILY MEMBERS CMAS AND KDSC"/>
    <property type="match status" value="1"/>
</dbReference>
<evidence type="ECO:0000313" key="7">
    <source>
        <dbReference type="EMBL" id="SUZ54144.1"/>
    </source>
</evidence>
<dbReference type="SFLD" id="SFLDS00003">
    <property type="entry name" value="Haloacid_Dehalogenase"/>
    <property type="match status" value="1"/>
</dbReference>
<dbReference type="EMBL" id="UINC01000370">
    <property type="protein sequence ID" value="SUZ54144.1"/>
    <property type="molecule type" value="Genomic_DNA"/>
</dbReference>
<dbReference type="SFLD" id="SFLDG01138">
    <property type="entry name" value="C1.6.2:_Deoxy-d-mannose-octulo"/>
    <property type="match status" value="1"/>
</dbReference>
<proteinExistence type="inferred from homology"/>
<dbReference type="CDD" id="cd01630">
    <property type="entry name" value="HAD_KDO-like"/>
    <property type="match status" value="1"/>
</dbReference>
<dbReference type="GO" id="GO:0016788">
    <property type="term" value="F:hydrolase activity, acting on ester bonds"/>
    <property type="evidence" value="ECO:0007669"/>
    <property type="project" value="InterPro"/>
</dbReference>
<dbReference type="NCBIfam" id="TIGR01670">
    <property type="entry name" value="KdsC-phosphatas"/>
    <property type="match status" value="1"/>
</dbReference>
<evidence type="ECO:0000256" key="5">
    <source>
        <dbReference type="ARBA" id="ARBA00022801"/>
    </source>
</evidence>
<evidence type="ECO:0008006" key="8">
    <source>
        <dbReference type="Google" id="ProtNLM"/>
    </source>
</evidence>
<evidence type="ECO:0000256" key="2">
    <source>
        <dbReference type="ARBA" id="ARBA00005893"/>
    </source>
</evidence>
<accession>A0A381NJ48</accession>
<dbReference type="InterPro" id="IPR050793">
    <property type="entry name" value="CMP-NeuNAc_synthase"/>
</dbReference>
<dbReference type="InterPro" id="IPR036412">
    <property type="entry name" value="HAD-like_sf"/>
</dbReference>
<dbReference type="InterPro" id="IPR023214">
    <property type="entry name" value="HAD_sf"/>
</dbReference>
<evidence type="ECO:0000256" key="4">
    <source>
        <dbReference type="ARBA" id="ARBA00022723"/>
    </source>
</evidence>
<dbReference type="InterPro" id="IPR010023">
    <property type="entry name" value="KdsC_fam"/>
</dbReference>
<organism evidence="7">
    <name type="scientific">marine metagenome</name>
    <dbReference type="NCBI Taxonomy" id="408172"/>
    <lineage>
        <taxon>unclassified sequences</taxon>
        <taxon>metagenomes</taxon>
        <taxon>ecological metagenomes</taxon>
    </lineage>
</organism>
<keyword evidence="6" id="KW-0460">Magnesium</keyword>
<dbReference type="PIRSF" id="PIRSF006118">
    <property type="entry name" value="KDO8-P_Ptase"/>
    <property type="match status" value="1"/>
</dbReference>
<dbReference type="SUPFAM" id="SSF56784">
    <property type="entry name" value="HAD-like"/>
    <property type="match status" value="1"/>
</dbReference>
<name>A0A381NJ48_9ZZZZ</name>
<reference evidence="7" key="1">
    <citation type="submission" date="2018-05" db="EMBL/GenBank/DDBJ databases">
        <authorList>
            <person name="Lanie J.A."/>
            <person name="Ng W.-L."/>
            <person name="Kazmierczak K.M."/>
            <person name="Andrzejewski T.M."/>
            <person name="Davidsen T.M."/>
            <person name="Wayne K.J."/>
            <person name="Tettelin H."/>
            <person name="Glass J.I."/>
            <person name="Rusch D."/>
            <person name="Podicherti R."/>
            <person name="Tsui H.-C.T."/>
            <person name="Winkler M.E."/>
        </authorList>
    </citation>
    <scope>NUCLEOTIDE SEQUENCE</scope>
</reference>
<sequence>MLISDVDGVWTDGTFYKGTDNLEFKRFSIMDGVGVAMARAAELIIALISGRYSPATEHRARELNIEDIYNGGLNKLPAYADLKAKYGLSDNEIAYIGDDLIDIPVMEQVRFPIAVQNAHPRVKAIAVFITEASGGQGAFREAVEWVIDQQGRTKEIYQILREQILTG</sequence>
<gene>
    <name evidence="7" type="ORF">METZ01_LOCUS6998</name>
</gene>
<dbReference type="FunFam" id="3.40.50.1000:FF:000029">
    <property type="entry name" value="3-deoxy-D-manno-octulosonate 8-phosphate phosphatase KdsC"/>
    <property type="match status" value="1"/>
</dbReference>
<comment type="similarity">
    <text evidence="2">Belongs to the KdsC family.</text>
</comment>
<protein>
    <recommendedName>
        <fullName evidence="8">3-deoxy-D-manno-octulosonate 8-phosphate phosphatase</fullName>
    </recommendedName>
</protein>
<comment type="cofactor">
    <cofactor evidence="1">
        <name>Mg(2+)</name>
        <dbReference type="ChEBI" id="CHEBI:18420"/>
    </cofactor>
</comment>